<dbReference type="Gene3D" id="1.10.287.1100">
    <property type="entry name" value="Sporulation inhibitor A"/>
    <property type="match status" value="1"/>
</dbReference>
<gene>
    <name evidence="1" type="primary">sda</name>
    <name evidence="1" type="ORF">Q5Y73_22175</name>
</gene>
<comment type="caution">
    <text evidence="1">The sequence shown here is derived from an EMBL/GenBank/DDBJ whole genome shotgun (WGS) entry which is preliminary data.</text>
</comment>
<evidence type="ECO:0000313" key="2">
    <source>
        <dbReference type="Proteomes" id="UP001231941"/>
    </source>
</evidence>
<sequence length="48" mass="5795">MKSLSDKRLIECYLDAVNFKLDQNFICLLHEEIKNRNIDIREEEQVLN</sequence>
<dbReference type="SUPFAM" id="SSF100985">
    <property type="entry name" value="Sporulation inhibitor Sda"/>
    <property type="match status" value="1"/>
</dbReference>
<dbReference type="RefSeq" id="WP_305994113.1">
    <property type="nucleotide sequence ID" value="NZ_JAVAMP010000019.1"/>
</dbReference>
<dbReference type="InterPro" id="IPR015064">
    <property type="entry name" value="Sda"/>
</dbReference>
<dbReference type="InterPro" id="IPR036916">
    <property type="entry name" value="Sda_sf"/>
</dbReference>
<reference evidence="1 2" key="1">
    <citation type="submission" date="2023-08" db="EMBL/GenBank/DDBJ databases">
        <authorList>
            <person name="Park J.-S."/>
        </authorList>
    </citation>
    <scope>NUCLEOTIDE SEQUENCE [LARGE SCALE GENOMIC DNA]</scope>
    <source>
        <strain evidence="1 2">2205SS18-9</strain>
    </source>
</reference>
<dbReference type="Pfam" id="PF08970">
    <property type="entry name" value="Sda"/>
    <property type="match status" value="1"/>
</dbReference>
<name>A0ABT9J5C7_9BACL</name>
<keyword evidence="2" id="KW-1185">Reference proteome</keyword>
<accession>A0ABT9J5C7</accession>
<proteinExistence type="predicted"/>
<dbReference type="GO" id="GO:0004860">
    <property type="term" value="F:protein kinase inhibitor activity"/>
    <property type="evidence" value="ECO:0007669"/>
    <property type="project" value="UniProtKB-KW"/>
</dbReference>
<protein>
    <submittedName>
        <fullName evidence="1">Sporulation histidine kinase inhibitor Sda</fullName>
    </submittedName>
</protein>
<dbReference type="EMBL" id="JAVAMP010000019">
    <property type="protein sequence ID" value="MDP5276804.1"/>
    <property type="molecule type" value="Genomic_DNA"/>
</dbReference>
<evidence type="ECO:0000313" key="1">
    <source>
        <dbReference type="EMBL" id="MDP5276804.1"/>
    </source>
</evidence>
<organism evidence="1 2">
    <name type="scientific">Chengkuizengella axinellae</name>
    <dbReference type="NCBI Taxonomy" id="3064388"/>
    <lineage>
        <taxon>Bacteria</taxon>
        <taxon>Bacillati</taxon>
        <taxon>Bacillota</taxon>
        <taxon>Bacilli</taxon>
        <taxon>Bacillales</taxon>
        <taxon>Paenibacillaceae</taxon>
        <taxon>Chengkuizengella</taxon>
    </lineage>
</organism>
<dbReference type="Proteomes" id="UP001231941">
    <property type="component" value="Unassembled WGS sequence"/>
</dbReference>
<keyword evidence="1" id="KW-0649">Protein kinase inhibitor</keyword>